<feature type="transmembrane region" description="Helical" evidence="12">
    <location>
        <begin position="97"/>
        <end position="115"/>
    </location>
</feature>
<keyword evidence="11" id="KW-1208">Phospholipid metabolism</keyword>
<feature type="transmembrane region" description="Helical" evidence="12">
    <location>
        <begin position="12"/>
        <end position="32"/>
    </location>
</feature>
<proteinExistence type="predicted"/>
<name>X1JTN0_9ZZZZ</name>
<comment type="subcellular location">
    <subcellularLocation>
        <location evidence="1">Cell membrane</location>
        <topology evidence="1">Multi-pass membrane protein</topology>
    </subcellularLocation>
</comment>
<keyword evidence="9 12" id="KW-0472">Membrane</keyword>
<feature type="transmembrane region" description="Helical" evidence="12">
    <location>
        <begin position="199"/>
        <end position="219"/>
    </location>
</feature>
<keyword evidence="5 12" id="KW-0812">Transmembrane</keyword>
<keyword evidence="3" id="KW-0444">Lipid biosynthesis</keyword>
<keyword evidence="4" id="KW-0808">Transferase</keyword>
<accession>X1JTN0</accession>
<reference evidence="13" key="1">
    <citation type="journal article" date="2014" name="Front. Microbiol.">
        <title>High frequency of phylogenetically diverse reductive dehalogenase-homologous genes in deep subseafloor sedimentary metagenomes.</title>
        <authorList>
            <person name="Kawai M."/>
            <person name="Futagami T."/>
            <person name="Toyoda A."/>
            <person name="Takaki Y."/>
            <person name="Nishi S."/>
            <person name="Hori S."/>
            <person name="Arai W."/>
            <person name="Tsubouchi T."/>
            <person name="Morono Y."/>
            <person name="Uchiyama I."/>
            <person name="Ito T."/>
            <person name="Fujiyama A."/>
            <person name="Inagaki F."/>
            <person name="Takami H."/>
        </authorList>
    </citation>
    <scope>NUCLEOTIDE SEQUENCE</scope>
    <source>
        <strain evidence="13">Expedition CK06-06</strain>
    </source>
</reference>
<protein>
    <recommendedName>
        <fullName evidence="14">Phosphatidate cytidylyltransferase</fullName>
    </recommendedName>
</protein>
<feature type="transmembrane region" description="Helical" evidence="12">
    <location>
        <begin position="38"/>
        <end position="56"/>
    </location>
</feature>
<gene>
    <name evidence="13" type="ORF">S06H3_01611</name>
</gene>
<organism evidence="13">
    <name type="scientific">marine sediment metagenome</name>
    <dbReference type="NCBI Taxonomy" id="412755"/>
    <lineage>
        <taxon>unclassified sequences</taxon>
        <taxon>metagenomes</taxon>
        <taxon>ecological metagenomes</taxon>
    </lineage>
</organism>
<feature type="transmembrane region" description="Helical" evidence="12">
    <location>
        <begin position="136"/>
        <end position="154"/>
    </location>
</feature>
<evidence type="ECO:0000256" key="7">
    <source>
        <dbReference type="ARBA" id="ARBA00022989"/>
    </source>
</evidence>
<evidence type="ECO:0000256" key="2">
    <source>
        <dbReference type="ARBA" id="ARBA00022475"/>
    </source>
</evidence>
<evidence type="ECO:0000256" key="4">
    <source>
        <dbReference type="ARBA" id="ARBA00022679"/>
    </source>
</evidence>
<keyword evidence="2" id="KW-1003">Cell membrane</keyword>
<evidence type="ECO:0000256" key="11">
    <source>
        <dbReference type="ARBA" id="ARBA00023264"/>
    </source>
</evidence>
<keyword evidence="6" id="KW-0548">Nucleotidyltransferase</keyword>
<keyword evidence="8" id="KW-0443">Lipid metabolism</keyword>
<evidence type="ECO:0000256" key="9">
    <source>
        <dbReference type="ARBA" id="ARBA00023136"/>
    </source>
</evidence>
<evidence type="ECO:0000256" key="10">
    <source>
        <dbReference type="ARBA" id="ARBA00023209"/>
    </source>
</evidence>
<keyword evidence="7 12" id="KW-1133">Transmembrane helix</keyword>
<evidence type="ECO:0000256" key="1">
    <source>
        <dbReference type="ARBA" id="ARBA00004651"/>
    </source>
</evidence>
<keyword evidence="10" id="KW-0594">Phospholipid biosynthesis</keyword>
<comment type="caution">
    <text evidence="13">The sequence shown here is derived from an EMBL/GenBank/DDBJ whole genome shotgun (WGS) entry which is preliminary data.</text>
</comment>
<dbReference type="GO" id="GO:0016024">
    <property type="term" value="P:CDP-diacylglycerol biosynthetic process"/>
    <property type="evidence" value="ECO:0007669"/>
    <property type="project" value="TreeGrafter"/>
</dbReference>
<sequence>MARKRGFEPPFILGFILTSYFIFLSIYNYYNIKYDKDIFLVFIIIIAILYFITQMFKKDHIMLLPNISISIFGSVYLGYLFSFILKIKYLPNGNYCLLSLLFITWVNDSAAYIIGTKFGKNRIFPQISPKKSIEGSIGGIIFSTISVFILKNWLSLTFTKLIFLCLVIAIMAQFGDLFESMLKRGSEVKDSGNLFPGHGGILDCLDSLLFTAPVFYYYITFLI</sequence>
<evidence type="ECO:0000256" key="3">
    <source>
        <dbReference type="ARBA" id="ARBA00022516"/>
    </source>
</evidence>
<evidence type="ECO:0000256" key="8">
    <source>
        <dbReference type="ARBA" id="ARBA00023098"/>
    </source>
</evidence>
<evidence type="ECO:0008006" key="14">
    <source>
        <dbReference type="Google" id="ProtNLM"/>
    </source>
</evidence>
<evidence type="ECO:0000256" key="6">
    <source>
        <dbReference type="ARBA" id="ARBA00022695"/>
    </source>
</evidence>
<feature type="transmembrane region" description="Helical" evidence="12">
    <location>
        <begin position="160"/>
        <end position="178"/>
    </location>
</feature>
<dbReference type="Pfam" id="PF01148">
    <property type="entry name" value="CTP_transf_1"/>
    <property type="match status" value="1"/>
</dbReference>
<dbReference type="EMBL" id="BARV01000414">
    <property type="protein sequence ID" value="GAH98091.1"/>
    <property type="molecule type" value="Genomic_DNA"/>
</dbReference>
<evidence type="ECO:0000313" key="13">
    <source>
        <dbReference type="EMBL" id="GAH98091.1"/>
    </source>
</evidence>
<evidence type="ECO:0000256" key="5">
    <source>
        <dbReference type="ARBA" id="ARBA00022692"/>
    </source>
</evidence>
<feature type="transmembrane region" description="Helical" evidence="12">
    <location>
        <begin position="63"/>
        <end position="85"/>
    </location>
</feature>
<evidence type="ECO:0000256" key="12">
    <source>
        <dbReference type="SAM" id="Phobius"/>
    </source>
</evidence>
<dbReference type="GO" id="GO:0005886">
    <property type="term" value="C:plasma membrane"/>
    <property type="evidence" value="ECO:0007669"/>
    <property type="project" value="UniProtKB-SubCell"/>
</dbReference>
<dbReference type="GO" id="GO:0004605">
    <property type="term" value="F:phosphatidate cytidylyltransferase activity"/>
    <property type="evidence" value="ECO:0007669"/>
    <property type="project" value="TreeGrafter"/>
</dbReference>
<dbReference type="PANTHER" id="PTHR46382">
    <property type="entry name" value="PHOSPHATIDATE CYTIDYLYLTRANSFERASE"/>
    <property type="match status" value="1"/>
</dbReference>
<dbReference type="PANTHER" id="PTHR46382:SF1">
    <property type="entry name" value="PHOSPHATIDATE CYTIDYLYLTRANSFERASE"/>
    <property type="match status" value="1"/>
</dbReference>
<dbReference type="AlphaFoldDB" id="X1JTN0"/>